<evidence type="ECO:0000313" key="2">
    <source>
        <dbReference type="EMBL" id="GAI69082.1"/>
    </source>
</evidence>
<proteinExistence type="predicted"/>
<dbReference type="EMBL" id="BARW01000054">
    <property type="protein sequence ID" value="GAI69082.1"/>
    <property type="molecule type" value="Genomic_DNA"/>
</dbReference>
<name>X1QKT5_9ZZZZ</name>
<gene>
    <name evidence="2" type="ORF">S12H4_00482</name>
</gene>
<evidence type="ECO:0000256" key="1">
    <source>
        <dbReference type="ARBA" id="ARBA00022705"/>
    </source>
</evidence>
<protein>
    <recommendedName>
        <fullName evidence="3">Replication protein</fullName>
    </recommendedName>
</protein>
<evidence type="ECO:0008006" key="3">
    <source>
        <dbReference type="Google" id="ProtNLM"/>
    </source>
</evidence>
<dbReference type="InterPro" id="IPR000989">
    <property type="entry name" value="Rep"/>
</dbReference>
<reference evidence="2" key="1">
    <citation type="journal article" date="2014" name="Front. Microbiol.">
        <title>High frequency of phylogenetically diverse reductive dehalogenase-homologous genes in deep subseafloor sedimentary metagenomes.</title>
        <authorList>
            <person name="Kawai M."/>
            <person name="Futagami T."/>
            <person name="Toyoda A."/>
            <person name="Takaki Y."/>
            <person name="Nishi S."/>
            <person name="Hori S."/>
            <person name="Arai W."/>
            <person name="Tsubouchi T."/>
            <person name="Morono Y."/>
            <person name="Uchiyama I."/>
            <person name="Ito T."/>
            <person name="Fujiyama A."/>
            <person name="Inagaki F."/>
            <person name="Takami H."/>
        </authorList>
    </citation>
    <scope>NUCLEOTIDE SEQUENCE</scope>
    <source>
        <strain evidence="2">Expedition CK06-06</strain>
    </source>
</reference>
<dbReference type="GO" id="GO:0003677">
    <property type="term" value="F:DNA binding"/>
    <property type="evidence" value="ECO:0007669"/>
    <property type="project" value="InterPro"/>
</dbReference>
<keyword evidence="1" id="KW-0235">DNA replication</keyword>
<organism evidence="2">
    <name type="scientific">marine sediment metagenome</name>
    <dbReference type="NCBI Taxonomy" id="412755"/>
    <lineage>
        <taxon>unclassified sequences</taxon>
        <taxon>metagenomes</taxon>
        <taxon>ecological metagenomes</taxon>
    </lineage>
</organism>
<dbReference type="Pfam" id="PF01446">
    <property type="entry name" value="Rep_1"/>
    <property type="match status" value="1"/>
</dbReference>
<accession>X1QKT5</accession>
<dbReference type="AlphaFoldDB" id="X1QKT5"/>
<dbReference type="GO" id="GO:0006260">
    <property type="term" value="P:DNA replication"/>
    <property type="evidence" value="ECO:0007669"/>
    <property type="project" value="UniProtKB-KW"/>
</dbReference>
<sequence length="426" mass="47460">MIVAPCSQVPSNMWDVLGAAFSGAASSLIALSGAPLMAAQGSATFPIVDVALDFESQGTDTPYTPDSGVNLSETPILPGRDLDKLIPKAAVPALDPTSVHTEETSVQLPSHLSYGEQLRLKYPNEWDATADAYSAWDSDDGGSRLDRLEECRAYAWFAIHETTGIVRVLSSACHLRWCPLCAEARARFLAHSVRAWYKSARAPKLLTLTLRHSDTPLQFQIHELYQAFRKLRRSKYISSRVRGGIWFFQIKWSKKTAAWHPHIHALLDADFIPQAQIKARWAKFTKGSDVVDIRACWSPDSAANHVGRYATRPGTLSSVPPAERLDLLETLHGRRIVGAWGTAKKVPLAPPKAEDKDAWRYLGSWRDVNDQAPTNRNAQLMLFAWKTGFAAPLDISLQLELPYKLDKPFLRDAQGNEYYSQSMFNT</sequence>
<comment type="caution">
    <text evidence="2">The sequence shown here is derived from an EMBL/GenBank/DDBJ whole genome shotgun (WGS) entry which is preliminary data.</text>
</comment>